<dbReference type="PROSITE" id="PS50853">
    <property type="entry name" value="FN3"/>
    <property type="match status" value="2"/>
</dbReference>
<keyword evidence="10" id="KW-0472">Membrane</keyword>
<keyword evidence="7" id="KW-0677">Repeat</keyword>
<dbReference type="Gene3D" id="2.170.300.10">
    <property type="entry name" value="Tie2 ligand-binding domain superfamily"/>
    <property type="match status" value="1"/>
</dbReference>
<feature type="non-terminal residue" evidence="17">
    <location>
        <position position="865"/>
    </location>
</feature>
<dbReference type="CDD" id="cd00063">
    <property type="entry name" value="FN3"/>
    <property type="match status" value="3"/>
</dbReference>
<dbReference type="InterPro" id="IPR003598">
    <property type="entry name" value="Ig_sub2"/>
</dbReference>
<dbReference type="eggNOG" id="KOG2579">
    <property type="taxonomic scope" value="Eukaryota"/>
</dbReference>
<keyword evidence="11" id="KW-1015">Disulfide bond</keyword>
<evidence type="ECO:0000256" key="7">
    <source>
        <dbReference type="ARBA" id="ARBA00022737"/>
    </source>
</evidence>
<name>C3YQJ9_BRAFL</name>
<evidence type="ECO:0000256" key="13">
    <source>
        <dbReference type="SAM" id="MobiDB-lite"/>
    </source>
</evidence>
<dbReference type="eggNOG" id="KOG4228">
    <property type="taxonomic scope" value="Eukaryota"/>
</dbReference>
<dbReference type="GO" id="GO:0016020">
    <property type="term" value="C:membrane"/>
    <property type="evidence" value="ECO:0007669"/>
    <property type="project" value="UniProtKB-SubCell"/>
</dbReference>
<dbReference type="SMART" id="SM00186">
    <property type="entry name" value="FBG"/>
    <property type="match status" value="1"/>
</dbReference>
<dbReference type="PANTHER" id="PTHR19143">
    <property type="entry name" value="FIBRINOGEN/TENASCIN/ANGIOPOEITIN"/>
    <property type="match status" value="1"/>
</dbReference>
<dbReference type="InterPro" id="IPR036116">
    <property type="entry name" value="FN3_sf"/>
</dbReference>
<dbReference type="PROSITE" id="PS51406">
    <property type="entry name" value="FIBRINOGEN_C_2"/>
    <property type="match status" value="1"/>
</dbReference>
<evidence type="ECO:0000259" key="15">
    <source>
        <dbReference type="PROSITE" id="PS50853"/>
    </source>
</evidence>
<feature type="domain" description="Fibrinogen C-terminal" evidence="16">
    <location>
        <begin position="1"/>
        <end position="218"/>
    </location>
</feature>
<dbReference type="InterPro" id="IPR002181">
    <property type="entry name" value="Fibrinogen_a/b/g_C_dom"/>
</dbReference>
<dbReference type="SUPFAM" id="SSF49265">
    <property type="entry name" value="Fibronectin type III"/>
    <property type="match status" value="3"/>
</dbReference>
<feature type="non-terminal residue" evidence="17">
    <location>
        <position position="1"/>
    </location>
</feature>
<dbReference type="InterPro" id="IPR003961">
    <property type="entry name" value="FN3_dom"/>
</dbReference>
<keyword evidence="3" id="KW-0964">Secreted</keyword>
<dbReference type="Gene3D" id="3.90.215.10">
    <property type="entry name" value="Gamma Fibrinogen, chain A, domain 1"/>
    <property type="match status" value="1"/>
</dbReference>
<keyword evidence="9" id="KW-1133">Transmembrane helix</keyword>
<dbReference type="InParanoid" id="C3YQJ9"/>
<dbReference type="Pfam" id="PF00041">
    <property type="entry name" value="fn3"/>
    <property type="match status" value="1"/>
</dbReference>
<dbReference type="InterPro" id="IPR003599">
    <property type="entry name" value="Ig_sub"/>
</dbReference>
<comment type="subcellular location">
    <subcellularLocation>
        <location evidence="1">Membrane</location>
        <topology evidence="1">Single-pass membrane protein</topology>
    </subcellularLocation>
    <subcellularLocation>
        <location evidence="2">Secreted</location>
        <location evidence="2">Extracellular space</location>
        <location evidence="2">Extracellular matrix</location>
    </subcellularLocation>
</comment>
<dbReference type="SMART" id="SM00409">
    <property type="entry name" value="IG"/>
    <property type="match status" value="1"/>
</dbReference>
<proteinExistence type="predicted"/>
<evidence type="ECO:0000313" key="17">
    <source>
        <dbReference type="EMBL" id="EEN57355.1"/>
    </source>
</evidence>
<evidence type="ECO:0000256" key="4">
    <source>
        <dbReference type="ARBA" id="ARBA00022536"/>
    </source>
</evidence>
<accession>C3YQJ9</accession>
<evidence type="ECO:0000256" key="10">
    <source>
        <dbReference type="ARBA" id="ARBA00023136"/>
    </source>
</evidence>
<evidence type="ECO:0000256" key="9">
    <source>
        <dbReference type="ARBA" id="ARBA00022989"/>
    </source>
</evidence>
<evidence type="ECO:0000256" key="3">
    <source>
        <dbReference type="ARBA" id="ARBA00022530"/>
    </source>
</evidence>
<evidence type="ECO:0000256" key="12">
    <source>
        <dbReference type="ARBA" id="ARBA00023319"/>
    </source>
</evidence>
<protein>
    <submittedName>
        <fullName evidence="17">Uncharacterized protein</fullName>
    </submittedName>
</protein>
<dbReference type="Gene3D" id="4.10.530.10">
    <property type="entry name" value="Gamma-fibrinogen Carboxyl Terminal Fragment, domain 2"/>
    <property type="match status" value="1"/>
</dbReference>
<dbReference type="SUPFAM" id="SSF48726">
    <property type="entry name" value="Immunoglobulin"/>
    <property type="match status" value="1"/>
</dbReference>
<keyword evidence="12" id="KW-0393">Immunoglobulin domain</keyword>
<dbReference type="SMART" id="SM00408">
    <property type="entry name" value="IGc2"/>
    <property type="match status" value="1"/>
</dbReference>
<keyword evidence="4" id="KW-0245">EGF-like domain</keyword>
<evidence type="ECO:0000256" key="5">
    <source>
        <dbReference type="ARBA" id="ARBA00022692"/>
    </source>
</evidence>
<dbReference type="Gene3D" id="2.60.40.10">
    <property type="entry name" value="Immunoglobulins"/>
    <property type="match status" value="4"/>
</dbReference>
<sequence length="865" mass="93757">SGTPQDCADLYEDGIIESGINAVSDPRVSVYCDMRNDGGGWTLLQRRQDGSVDFAKNWAAYEQGFGNLDGEHWLGLSKQSQITGQKAYSLRVDLGDWENQFRYATYNSFSVGASSTNYQASISGYSGNAGDSLTSTDDRFSINNIQFTTSDQNNGPNTGTNCAATFGGGGWWFPDSCGRTMLNGRYNDTRRAKGVHWGTWRGLTYSLKMTSLKIRPDNFPICAEGTFGSSCSEACHCLNGNAYCNHVTGACLGGCAEGWAGSDCQTVPPQFSQATPTDETTDAGESLTWTCQATGDPIPTITWWHGTDELTTTSTTVTESGIQYTRSVLSINSVSRGDNGAYSCAASNIGGYVIAKFSLTVYVQIQYQDTALSGSWTTITLPDSPSDYNITGLDPFTVYSITISATNRLGSSTASEVVNVQTAETTPGKVQNLQAEGLVSDSQIQIKLTWGSPDPDKPKGIILHYKVAYGTSEASIGNPQTTVGNQTMYVLNGITAGSTYIIQVWGVTSAGAGEKETETIVIQPIPSPPTSVDVINARRCACVSSDVTDKATLTVTWDAPEGDNGDVMGYHIYYFRGETGERWETVTTGGLTGQLENLKPDSRWLRTIHFSLGRRVKKQQFTRLMDIHYRWTWIQVPEYTSENAIESITSDTVMIDTMTKTKEVGPNKKLSVRVAASTCHEGEPSEELEFICINPATAPPPPPPVPDVLQDQITSSTFKMDIQRASSENGPICCYQIIVVPMKHEETLDTLRSIGLSEAIVLTSNDVSAALRGRELPYVADAFTSGEFTNSITVGNEDACDNTCCTIGPTGHQDGNVYNKRLAPNTKYTVTVRAFSTCSNGRRRRQTASGSDTFTSSQFIPPQQT</sequence>
<evidence type="ECO:0000256" key="8">
    <source>
        <dbReference type="ARBA" id="ARBA00022889"/>
    </source>
</evidence>
<dbReference type="Pfam" id="PF00147">
    <property type="entry name" value="Fibrinogen_C"/>
    <property type="match status" value="1"/>
</dbReference>
<dbReference type="InterPro" id="IPR007110">
    <property type="entry name" value="Ig-like_dom"/>
</dbReference>
<feature type="region of interest" description="Disordered" evidence="13">
    <location>
        <begin position="841"/>
        <end position="865"/>
    </location>
</feature>
<dbReference type="PROSITE" id="PS50835">
    <property type="entry name" value="IG_LIKE"/>
    <property type="match status" value="1"/>
</dbReference>
<dbReference type="InterPro" id="IPR014716">
    <property type="entry name" value="Fibrinogen_a/b/g_C_1"/>
</dbReference>
<evidence type="ECO:0000256" key="6">
    <source>
        <dbReference type="ARBA" id="ARBA00022729"/>
    </source>
</evidence>
<reference evidence="17" key="1">
    <citation type="journal article" date="2008" name="Nature">
        <title>The amphioxus genome and the evolution of the chordate karyotype.</title>
        <authorList>
            <consortium name="US DOE Joint Genome Institute (JGI-PGF)"/>
            <person name="Putnam N.H."/>
            <person name="Butts T."/>
            <person name="Ferrier D.E.K."/>
            <person name="Furlong R.F."/>
            <person name="Hellsten U."/>
            <person name="Kawashima T."/>
            <person name="Robinson-Rechavi M."/>
            <person name="Shoguchi E."/>
            <person name="Terry A."/>
            <person name="Yu J.-K."/>
            <person name="Benito-Gutierrez E.L."/>
            <person name="Dubchak I."/>
            <person name="Garcia-Fernandez J."/>
            <person name="Gibson-Brown J.J."/>
            <person name="Grigoriev I.V."/>
            <person name="Horton A.C."/>
            <person name="de Jong P.J."/>
            <person name="Jurka J."/>
            <person name="Kapitonov V.V."/>
            <person name="Kohara Y."/>
            <person name="Kuroki Y."/>
            <person name="Lindquist E."/>
            <person name="Lucas S."/>
            <person name="Osoegawa K."/>
            <person name="Pennacchio L.A."/>
            <person name="Salamov A.A."/>
            <person name="Satou Y."/>
            <person name="Sauka-Spengler T."/>
            <person name="Schmutz J."/>
            <person name="Shin-I T."/>
            <person name="Toyoda A."/>
            <person name="Bronner-Fraser M."/>
            <person name="Fujiyama A."/>
            <person name="Holland L.Z."/>
            <person name="Holland P.W.H."/>
            <person name="Satoh N."/>
            <person name="Rokhsar D.S."/>
        </authorList>
    </citation>
    <scope>NUCLEOTIDE SEQUENCE [LARGE SCALE GENOMIC DNA]</scope>
    <source>
        <strain evidence="17">S238N-H82</strain>
        <tissue evidence="17">Testes</tissue>
    </source>
</reference>
<feature type="domain" description="Fibronectin type-III" evidence="15">
    <location>
        <begin position="325"/>
        <end position="425"/>
    </location>
</feature>
<keyword evidence="6" id="KW-0732">Signal</keyword>
<organism>
    <name type="scientific">Branchiostoma floridae</name>
    <name type="common">Florida lancelet</name>
    <name type="synonym">Amphioxus</name>
    <dbReference type="NCBI Taxonomy" id="7739"/>
    <lineage>
        <taxon>Eukaryota</taxon>
        <taxon>Metazoa</taxon>
        <taxon>Chordata</taxon>
        <taxon>Cephalochordata</taxon>
        <taxon>Leptocardii</taxon>
        <taxon>Amphioxiformes</taxon>
        <taxon>Branchiostomatidae</taxon>
        <taxon>Branchiostoma</taxon>
    </lineage>
</organism>
<dbReference type="Pfam" id="PF13927">
    <property type="entry name" value="Ig_3"/>
    <property type="match status" value="1"/>
</dbReference>
<dbReference type="InterPro" id="IPR013783">
    <property type="entry name" value="Ig-like_fold"/>
</dbReference>
<dbReference type="SUPFAM" id="SSF56496">
    <property type="entry name" value="Fibrinogen C-terminal domain-like"/>
    <property type="match status" value="1"/>
</dbReference>
<keyword evidence="3" id="KW-0272">Extracellular matrix</keyword>
<dbReference type="EMBL" id="GG666543">
    <property type="protein sequence ID" value="EEN57355.1"/>
    <property type="molecule type" value="Genomic_DNA"/>
</dbReference>
<evidence type="ECO:0000259" key="14">
    <source>
        <dbReference type="PROSITE" id="PS50835"/>
    </source>
</evidence>
<dbReference type="InterPro" id="IPR050373">
    <property type="entry name" value="Fibrinogen_C-term_domain"/>
</dbReference>
<feature type="compositionally biased region" description="Polar residues" evidence="13">
    <location>
        <begin position="847"/>
        <end position="865"/>
    </location>
</feature>
<evidence type="ECO:0000256" key="11">
    <source>
        <dbReference type="ARBA" id="ARBA00023157"/>
    </source>
</evidence>
<dbReference type="InterPro" id="IPR036179">
    <property type="entry name" value="Ig-like_dom_sf"/>
</dbReference>
<dbReference type="FunFam" id="2.60.40.10:FF:000017">
    <property type="entry name" value="Down syndrome cell adhesion molecule b"/>
    <property type="match status" value="1"/>
</dbReference>
<keyword evidence="5" id="KW-0812">Transmembrane</keyword>
<dbReference type="AlphaFoldDB" id="C3YQJ9"/>
<dbReference type="PANTHER" id="PTHR19143:SF458">
    <property type="entry name" value="FIBRINOGEN C-TERMINAL DOMAIN-CONTAINING PROTEIN-RELATED"/>
    <property type="match status" value="1"/>
</dbReference>
<dbReference type="CDD" id="cd00087">
    <property type="entry name" value="FReD"/>
    <property type="match status" value="1"/>
</dbReference>
<keyword evidence="8" id="KW-0130">Cell adhesion</keyword>
<dbReference type="InterPro" id="IPR036056">
    <property type="entry name" value="Fibrinogen-like_C"/>
</dbReference>
<evidence type="ECO:0000256" key="1">
    <source>
        <dbReference type="ARBA" id="ARBA00004167"/>
    </source>
</evidence>
<feature type="domain" description="Fibronectin type-III" evidence="15">
    <location>
        <begin position="429"/>
        <end position="528"/>
    </location>
</feature>
<feature type="domain" description="Ig-like" evidence="14">
    <location>
        <begin position="269"/>
        <end position="360"/>
    </location>
</feature>
<dbReference type="GO" id="GO:0007155">
    <property type="term" value="P:cell adhesion"/>
    <property type="evidence" value="ECO:0007669"/>
    <property type="project" value="UniProtKB-KW"/>
</dbReference>
<evidence type="ECO:0000259" key="16">
    <source>
        <dbReference type="PROSITE" id="PS51406"/>
    </source>
</evidence>
<evidence type="ECO:0000256" key="2">
    <source>
        <dbReference type="ARBA" id="ARBA00004498"/>
    </source>
</evidence>
<gene>
    <name evidence="17" type="ORF">BRAFLDRAFT_82745</name>
</gene>
<dbReference type="SMART" id="SM00060">
    <property type="entry name" value="FN3"/>
    <property type="match status" value="4"/>
</dbReference>